<dbReference type="RefSeq" id="WP_155703548.1">
    <property type="nucleotide sequence ID" value="NZ_CP034235.1"/>
</dbReference>
<keyword evidence="3" id="KW-1185">Reference proteome</keyword>
<dbReference type="PROSITE" id="PS50126">
    <property type="entry name" value="S1"/>
    <property type="match status" value="1"/>
</dbReference>
<dbReference type="Proteomes" id="UP000426246">
    <property type="component" value="Chromosome"/>
</dbReference>
<dbReference type="SUPFAM" id="SSF158832">
    <property type="entry name" value="Tex N-terminal region-like"/>
    <property type="match status" value="1"/>
</dbReference>
<dbReference type="SMART" id="SM00732">
    <property type="entry name" value="YqgFc"/>
    <property type="match status" value="1"/>
</dbReference>
<dbReference type="Gene3D" id="1.10.3500.10">
    <property type="entry name" value="Tex N-terminal region-like"/>
    <property type="match status" value="1"/>
</dbReference>
<dbReference type="Pfam" id="PF22706">
    <property type="entry name" value="Tex_central_region"/>
    <property type="match status" value="1"/>
</dbReference>
<dbReference type="EMBL" id="CP034235">
    <property type="protein sequence ID" value="QGQ98441.1"/>
    <property type="molecule type" value="Genomic_DNA"/>
</dbReference>
<dbReference type="Pfam" id="PF00575">
    <property type="entry name" value="S1"/>
    <property type="match status" value="1"/>
</dbReference>
<evidence type="ECO:0000259" key="1">
    <source>
        <dbReference type="PROSITE" id="PS50126"/>
    </source>
</evidence>
<dbReference type="PANTHER" id="PTHR10724">
    <property type="entry name" value="30S RIBOSOMAL PROTEIN S1"/>
    <property type="match status" value="1"/>
</dbReference>
<dbReference type="SUPFAM" id="SSF50249">
    <property type="entry name" value="Nucleic acid-binding proteins"/>
    <property type="match status" value="1"/>
</dbReference>
<dbReference type="InterPro" id="IPR044146">
    <property type="entry name" value="S1_Tex"/>
</dbReference>
<dbReference type="InterPro" id="IPR023323">
    <property type="entry name" value="Tex-like_dom_sf"/>
</dbReference>
<feature type="domain" description="S1 motif" evidence="1">
    <location>
        <begin position="695"/>
        <end position="764"/>
    </location>
</feature>
<gene>
    <name evidence="2" type="ORF">EHS13_27955</name>
</gene>
<dbReference type="Gene3D" id="1.10.150.310">
    <property type="entry name" value="Tex RuvX-like domain-like"/>
    <property type="match status" value="1"/>
</dbReference>
<reference evidence="3" key="1">
    <citation type="submission" date="2018-11" db="EMBL/GenBank/DDBJ databases">
        <title>Complete genome sequence of Paenibacillus sp. ML311-T8.</title>
        <authorList>
            <person name="Nam Y.-D."/>
            <person name="Kang J."/>
            <person name="Chung W.-H."/>
            <person name="Park Y.S."/>
        </authorList>
    </citation>
    <scope>NUCLEOTIDE SEQUENCE [LARGE SCALE GENOMIC DNA]</scope>
    <source>
        <strain evidence="3">ML311-T8</strain>
    </source>
</reference>
<dbReference type="InterPro" id="IPR055179">
    <property type="entry name" value="Tex-like_central_region"/>
</dbReference>
<dbReference type="Pfam" id="PF17674">
    <property type="entry name" value="HHH_9"/>
    <property type="match status" value="1"/>
</dbReference>
<dbReference type="Gene3D" id="3.30.420.140">
    <property type="entry name" value="YqgF/RNase H-like domain"/>
    <property type="match status" value="1"/>
</dbReference>
<dbReference type="FunFam" id="2.40.50.140:FF:000051">
    <property type="entry name" value="RNA-binding transcriptional accessory protein"/>
    <property type="match status" value="1"/>
</dbReference>
<organism evidence="2 3">
    <name type="scientific">Paenibacillus psychroresistens</name>
    <dbReference type="NCBI Taxonomy" id="1778678"/>
    <lineage>
        <taxon>Bacteria</taxon>
        <taxon>Bacillati</taxon>
        <taxon>Bacillota</taxon>
        <taxon>Bacilli</taxon>
        <taxon>Bacillales</taxon>
        <taxon>Paenibacillaceae</taxon>
        <taxon>Paenibacillus</taxon>
    </lineage>
</organism>
<dbReference type="Gene3D" id="2.40.50.140">
    <property type="entry name" value="Nucleic acid-binding proteins"/>
    <property type="match status" value="1"/>
</dbReference>
<dbReference type="InterPro" id="IPR050437">
    <property type="entry name" value="Ribos_protein_bS1-like"/>
</dbReference>
<dbReference type="GO" id="GO:0003735">
    <property type="term" value="F:structural constituent of ribosome"/>
    <property type="evidence" value="ECO:0007669"/>
    <property type="project" value="TreeGrafter"/>
</dbReference>
<dbReference type="InterPro" id="IPR032639">
    <property type="entry name" value="Tex_YqgF"/>
</dbReference>
<dbReference type="Pfam" id="PF09371">
    <property type="entry name" value="Tex_N"/>
    <property type="match status" value="1"/>
</dbReference>
<dbReference type="InterPro" id="IPR012337">
    <property type="entry name" value="RNaseH-like_sf"/>
</dbReference>
<protein>
    <submittedName>
        <fullName evidence="2">RNA-binding transcriptional accessory protein</fullName>
    </submittedName>
</protein>
<dbReference type="KEGG" id="ppsc:EHS13_27955"/>
<dbReference type="InterPro" id="IPR023319">
    <property type="entry name" value="Tex-like_HTH_dom_sf"/>
</dbReference>
<dbReference type="CDD" id="cd05685">
    <property type="entry name" value="S1_Tex"/>
    <property type="match status" value="1"/>
</dbReference>
<dbReference type="AlphaFoldDB" id="A0A6B8RPZ2"/>
<dbReference type="SUPFAM" id="SSF47781">
    <property type="entry name" value="RuvA domain 2-like"/>
    <property type="match status" value="2"/>
</dbReference>
<evidence type="ECO:0000313" key="2">
    <source>
        <dbReference type="EMBL" id="QGQ98441.1"/>
    </source>
</evidence>
<dbReference type="InterPro" id="IPR010994">
    <property type="entry name" value="RuvA_2-like"/>
</dbReference>
<name>A0A6B8RPZ2_9BACL</name>
<dbReference type="InterPro" id="IPR006641">
    <property type="entry name" value="YqgF/RNaseH-like_dom"/>
</dbReference>
<dbReference type="InterPro" id="IPR037027">
    <property type="entry name" value="YqgF/RNaseH-like_dom_sf"/>
</dbReference>
<accession>A0A6B8RPZ2</accession>
<dbReference type="SMART" id="SM00316">
    <property type="entry name" value="S1"/>
    <property type="match status" value="1"/>
</dbReference>
<dbReference type="GO" id="GO:0005737">
    <property type="term" value="C:cytoplasm"/>
    <property type="evidence" value="ECO:0007669"/>
    <property type="project" value="UniProtKB-ARBA"/>
</dbReference>
<dbReference type="GO" id="GO:0006139">
    <property type="term" value="P:nucleobase-containing compound metabolic process"/>
    <property type="evidence" value="ECO:0007669"/>
    <property type="project" value="InterPro"/>
</dbReference>
<dbReference type="FunFam" id="1.10.10.650:FF:000001">
    <property type="entry name" value="S1 RNA-binding domain 1"/>
    <property type="match status" value="1"/>
</dbReference>
<evidence type="ECO:0000313" key="3">
    <source>
        <dbReference type="Proteomes" id="UP000426246"/>
    </source>
</evidence>
<sequence>MEKEDKVLDAREASEGKTKIVQTAAQKAQTQGRILKQISAELQLPQAKVKTTMDLLDEGNTIPFIARYRKEMTGELDENELRAIEERLQYLRNLEERKLEVIRLIDEQGKLTPELQAAIEQAGKLQELEDLYRPFRQKRKTRASVAKERGLEPLAAWVMTQPKQGNVLAEAGKYVDEAKDVPTPEAALQGAMDIIAEQIADDAKMRAWIRRYTHDNGVVRTEAKDKQLESVYEMYYAYQEPVKRLPPHRTLAINRAEREEVIKVALDVTNDKIHDFIGRHYIRGESIVKSTLTLIIEDAYKRLLAPSIDREVRGELTDKAEEHAIRIFAENLRALLLQPPVKGKIVLGVDPAFRTGCKLAVVDDTGKVLEIAVTYPTPPNNKITEAKAKIKQMISQYRVELIVIGNGTASRETEQFIAELIKEVKDSGTLKETGAGTGVGTGVGTGHSRKLEYIIVSEAGASVYSASKLAQTEFPDMDVSERSAISIARRMQDPLAELVKIDPKSIGVGQYQHDVTQKRLEESLTGVVESAVNHVGVDLNTASPSLLSHVAGVNGTIAKNIVAYREEHGKFTNRKQLQKVARLGAKAYEQCVGFMRISGGENPLDGTPIHPESYGVVDALFQELRLELRQLGSQPLRETLQLLEPEALAPKLGVGVPTLRDIVDSLQRPGRDPRESTPLPIFRTDVLKIEDLVAGMELHGTVRNVIDFGAFVDIGIKNDGLVHISQLSDSFVKRPMDVVSIGDTVTVRVLEVDMKKGRVSLTMKTQ</sequence>
<proteinExistence type="predicted"/>
<dbReference type="InterPro" id="IPR012340">
    <property type="entry name" value="NA-bd_OB-fold"/>
</dbReference>
<dbReference type="PANTHER" id="PTHR10724:SF10">
    <property type="entry name" value="S1 RNA-BINDING DOMAIN-CONTAINING PROTEIN 1"/>
    <property type="match status" value="1"/>
</dbReference>
<dbReference type="InterPro" id="IPR003029">
    <property type="entry name" value="S1_domain"/>
</dbReference>
<dbReference type="Pfam" id="PF12836">
    <property type="entry name" value="HHH_3"/>
    <property type="match status" value="1"/>
</dbReference>
<dbReference type="GO" id="GO:0003729">
    <property type="term" value="F:mRNA binding"/>
    <property type="evidence" value="ECO:0007669"/>
    <property type="project" value="UniProtKB-ARBA"/>
</dbReference>
<dbReference type="FunFam" id="1.10.150.310:FF:000001">
    <property type="entry name" value="RNA-binding transcriptional accessory protein"/>
    <property type="match status" value="1"/>
</dbReference>
<dbReference type="OrthoDB" id="9804714at2"/>
<dbReference type="Pfam" id="PF16921">
    <property type="entry name" value="Tex_YqgF"/>
    <property type="match status" value="1"/>
</dbReference>
<dbReference type="InterPro" id="IPR018974">
    <property type="entry name" value="Tex-like_N"/>
</dbReference>
<dbReference type="GO" id="GO:0006412">
    <property type="term" value="P:translation"/>
    <property type="evidence" value="ECO:0007669"/>
    <property type="project" value="TreeGrafter"/>
</dbReference>
<dbReference type="Gene3D" id="1.10.10.650">
    <property type="entry name" value="RuvA domain 2-like"/>
    <property type="match status" value="1"/>
</dbReference>
<dbReference type="InterPro" id="IPR041692">
    <property type="entry name" value="HHH_9"/>
</dbReference>
<dbReference type="SUPFAM" id="SSF53098">
    <property type="entry name" value="Ribonuclease H-like"/>
    <property type="match status" value="1"/>
</dbReference>